<dbReference type="Proteomes" id="UP000186102">
    <property type="component" value="Unassembled WGS sequence"/>
</dbReference>
<name>A0A1Q8QNQ3_9FIRM</name>
<evidence type="ECO:0000313" key="2">
    <source>
        <dbReference type="Proteomes" id="UP000186102"/>
    </source>
</evidence>
<dbReference type="AlphaFoldDB" id="A0A1Q8QNQ3"/>
<gene>
    <name evidence="1" type="ORF">DSOL_3780</name>
</gene>
<dbReference type="EMBL" id="MLBF01000037">
    <property type="protein sequence ID" value="OLN28969.1"/>
    <property type="molecule type" value="Genomic_DNA"/>
</dbReference>
<organism evidence="1 2">
    <name type="scientific">Desulfosporosinus metallidurans</name>
    <dbReference type="NCBI Taxonomy" id="1888891"/>
    <lineage>
        <taxon>Bacteria</taxon>
        <taxon>Bacillati</taxon>
        <taxon>Bacillota</taxon>
        <taxon>Clostridia</taxon>
        <taxon>Eubacteriales</taxon>
        <taxon>Desulfitobacteriaceae</taxon>
        <taxon>Desulfosporosinus</taxon>
    </lineage>
</organism>
<accession>A0A1Q8QNQ3</accession>
<comment type="caution">
    <text evidence="1">The sequence shown here is derived from an EMBL/GenBank/DDBJ whole genome shotgun (WGS) entry which is preliminary data.</text>
</comment>
<proteinExistence type="predicted"/>
<dbReference type="STRING" id="1888891.DSOL_3780"/>
<keyword evidence="2" id="KW-1185">Reference proteome</keyword>
<sequence>MAAFTILLLGSTLAFEPCIMTRLLHHGEPRRGDVLLKHVGGEIGRGHLNYLPD</sequence>
<evidence type="ECO:0000313" key="1">
    <source>
        <dbReference type="EMBL" id="OLN28969.1"/>
    </source>
</evidence>
<protein>
    <submittedName>
        <fullName evidence="1">Uncharacterized protein</fullName>
    </submittedName>
</protein>
<reference evidence="1 2" key="1">
    <citation type="submission" date="2016-09" db="EMBL/GenBank/DDBJ databases">
        <title>Complete genome of Desulfosporosinus sp. OL.</title>
        <authorList>
            <person name="Mardanov A."/>
            <person name="Beletsky A."/>
            <person name="Panova A."/>
            <person name="Karnachuk O."/>
            <person name="Ravin N."/>
        </authorList>
    </citation>
    <scope>NUCLEOTIDE SEQUENCE [LARGE SCALE GENOMIC DNA]</scope>
    <source>
        <strain evidence="1 2">OL</strain>
    </source>
</reference>